<feature type="compositionally biased region" description="Gly residues" evidence="5">
    <location>
        <begin position="654"/>
        <end position="666"/>
    </location>
</feature>
<evidence type="ECO:0000256" key="1">
    <source>
        <dbReference type="ARBA" id="ARBA00010541"/>
    </source>
</evidence>
<evidence type="ECO:0000313" key="8">
    <source>
        <dbReference type="EMBL" id="KAI3429669.1"/>
    </source>
</evidence>
<feature type="compositionally biased region" description="Low complexity" evidence="5">
    <location>
        <begin position="73"/>
        <end position="93"/>
    </location>
</feature>
<dbReference type="SUPFAM" id="SSF50156">
    <property type="entry name" value="PDZ domain-like"/>
    <property type="match status" value="1"/>
</dbReference>
<evidence type="ECO:0000259" key="7">
    <source>
        <dbReference type="Pfam" id="PF17815"/>
    </source>
</evidence>
<dbReference type="EMBL" id="SIDB01000008">
    <property type="protein sequence ID" value="KAI3429669.1"/>
    <property type="molecule type" value="Genomic_DNA"/>
</dbReference>
<feature type="domain" description="PDZ" evidence="6">
    <location>
        <begin position="393"/>
        <end position="475"/>
    </location>
</feature>
<proteinExistence type="inferred from homology"/>
<dbReference type="Gene3D" id="2.40.10.10">
    <property type="entry name" value="Trypsin-like serine proteases"/>
    <property type="match status" value="2"/>
</dbReference>
<keyword evidence="9" id="KW-1185">Reference proteome</keyword>
<dbReference type="Pfam" id="PF13180">
    <property type="entry name" value="PDZ_2"/>
    <property type="match status" value="1"/>
</dbReference>
<dbReference type="InterPro" id="IPR036034">
    <property type="entry name" value="PDZ_sf"/>
</dbReference>
<evidence type="ECO:0000313" key="9">
    <source>
        <dbReference type="Proteomes" id="UP001055712"/>
    </source>
</evidence>
<dbReference type="OrthoDB" id="4217619at2759"/>
<dbReference type="AlphaFoldDB" id="A0A9D4YWF2"/>
<keyword evidence="2" id="KW-0645">Protease</keyword>
<dbReference type="Gene3D" id="3.20.190.20">
    <property type="match status" value="1"/>
</dbReference>
<protein>
    <recommendedName>
        <fullName evidence="10">Protease Do-like 9</fullName>
    </recommendedName>
</protein>
<dbReference type="InterPro" id="IPR009003">
    <property type="entry name" value="Peptidase_S1_PA"/>
</dbReference>
<dbReference type="InterPro" id="IPR001940">
    <property type="entry name" value="Peptidase_S1C"/>
</dbReference>
<dbReference type="PANTHER" id="PTHR45980:SF18">
    <property type="entry name" value="PROTEASE DO-LIKE 9"/>
    <property type="match status" value="1"/>
</dbReference>
<dbReference type="Gene3D" id="2.30.42.10">
    <property type="match status" value="1"/>
</dbReference>
<keyword evidence="3" id="KW-0378">Hydrolase</keyword>
<dbReference type="FunFam" id="2.40.10.10:FF:000012">
    <property type="entry name" value="protease Do-like 9"/>
    <property type="match status" value="1"/>
</dbReference>
<dbReference type="Pfam" id="PF13365">
    <property type="entry name" value="Trypsin_2"/>
    <property type="match status" value="1"/>
</dbReference>
<evidence type="ECO:0000259" key="6">
    <source>
        <dbReference type="Pfam" id="PF13180"/>
    </source>
</evidence>
<evidence type="ECO:0008006" key="10">
    <source>
        <dbReference type="Google" id="ProtNLM"/>
    </source>
</evidence>
<reference evidence="8" key="2">
    <citation type="submission" date="2020-11" db="EMBL/GenBank/DDBJ databases">
        <authorList>
            <person name="Cecchin M."/>
            <person name="Marcolungo L."/>
            <person name="Rossato M."/>
            <person name="Girolomoni L."/>
            <person name="Cosentino E."/>
            <person name="Cuine S."/>
            <person name="Li-Beisson Y."/>
            <person name="Delledonne M."/>
            <person name="Ballottari M."/>
        </authorList>
    </citation>
    <scope>NUCLEOTIDE SEQUENCE</scope>
    <source>
        <strain evidence="8">211/11P</strain>
        <tissue evidence="8">Whole cell</tissue>
    </source>
</reference>
<dbReference type="GO" id="GO:0006508">
    <property type="term" value="P:proteolysis"/>
    <property type="evidence" value="ECO:0007669"/>
    <property type="project" value="UniProtKB-KW"/>
</dbReference>
<sequence>MEPAGPEPLSSKCSSPRRAKQVMASAFNSPKSRALEPSGAPPPPPFGGQLPPPVLPCRVQASKLELSHGRGAGSSVSISTTTTTTVSASGTVANAGKTSEDPAGGVAPPPSIPPLNFNSQLSMTDLVEEQLILDPNTPRSPKHQMAEHIMTSGSTAQVMKRHMDAVVKVFATHSKPNFTLPWQRQQQFTSKSTGFAVRTDDGKRWLLTNAHSTTYHTQVQLKRRGDDEKYPARVLAIGTECDVALLEVEDEAFWKDIMPLELGDLPALQEAVAVVGYPIGGDSLAISAGVVSRVQMTHYSHGSMSLLAVQTDAAINSGNSGGPVMNAKGQCVGIAFQSLSGNSTQSVGYVIPTSVVRHFLADVQRHEHYTGFPALNIVWQEMDSKALKKAYKMQPHQKGVLVRSVGGASHEAAVLRKDDVLLRIEGQDVGTDGTVPFRHGERVDFKYLVTNKHVGDTVTLGVLRQGQELELEVTLSHYHYLVPPHLREAKPSYFIVGGLVFTVCTDPYLLQRYGSLGGAPVRLMGKSYYGVKNESDEQVVVLSSVLACDATLGYESTLGIKDSPVVAFNGEPVRNLAQLARLVNDCTEDFMRWDLEAGGKVVVMESATARRCTAVIKEDHNVADEMSRDVRHQLEEWQAAAERAAEAAAAAGCTAGGEEGSDGEGGSSPSTPVRKGSRGDVL</sequence>
<dbReference type="GO" id="GO:0004252">
    <property type="term" value="F:serine-type endopeptidase activity"/>
    <property type="evidence" value="ECO:0007669"/>
    <property type="project" value="InterPro"/>
</dbReference>
<evidence type="ECO:0000256" key="2">
    <source>
        <dbReference type="ARBA" id="ARBA00022670"/>
    </source>
</evidence>
<feature type="compositionally biased region" description="Pro residues" evidence="5">
    <location>
        <begin position="39"/>
        <end position="55"/>
    </location>
</feature>
<dbReference type="InterPro" id="IPR046449">
    <property type="entry name" value="DEGP_PDZ_sf"/>
</dbReference>
<name>A0A9D4YWF2_CHLVU</name>
<comment type="caution">
    <text evidence="8">The sequence shown here is derived from an EMBL/GenBank/DDBJ whole genome shotgun (WGS) entry which is preliminary data.</text>
</comment>
<dbReference type="PRINTS" id="PR00834">
    <property type="entry name" value="PROTEASES2C"/>
</dbReference>
<reference evidence="8" key="1">
    <citation type="journal article" date="2019" name="Plant J.">
        <title>Chlorella vulgaris genome assembly and annotation reveals the molecular basis for metabolic acclimation to high light conditions.</title>
        <authorList>
            <person name="Cecchin M."/>
            <person name="Marcolungo L."/>
            <person name="Rossato M."/>
            <person name="Girolomoni L."/>
            <person name="Cosentino E."/>
            <person name="Cuine S."/>
            <person name="Li-Beisson Y."/>
            <person name="Delledonne M."/>
            <person name="Ballottari M."/>
        </authorList>
    </citation>
    <scope>NUCLEOTIDE SEQUENCE</scope>
    <source>
        <strain evidence="8">211/11P</strain>
    </source>
</reference>
<feature type="region of interest" description="Disordered" evidence="5">
    <location>
        <begin position="648"/>
        <end position="682"/>
    </location>
</feature>
<organism evidence="8 9">
    <name type="scientific">Chlorella vulgaris</name>
    <name type="common">Green alga</name>
    <dbReference type="NCBI Taxonomy" id="3077"/>
    <lineage>
        <taxon>Eukaryota</taxon>
        <taxon>Viridiplantae</taxon>
        <taxon>Chlorophyta</taxon>
        <taxon>core chlorophytes</taxon>
        <taxon>Trebouxiophyceae</taxon>
        <taxon>Chlorellales</taxon>
        <taxon>Chlorellaceae</taxon>
        <taxon>Chlorella clade</taxon>
        <taxon>Chlorella</taxon>
    </lineage>
</organism>
<comment type="similarity">
    <text evidence="1">Belongs to the peptidase S1C family.</text>
</comment>
<dbReference type="InterPro" id="IPR043504">
    <property type="entry name" value="Peptidase_S1_PA_chymotrypsin"/>
</dbReference>
<feature type="domain" description="Protease Do-like PDZ" evidence="7">
    <location>
        <begin position="482"/>
        <end position="629"/>
    </location>
</feature>
<gene>
    <name evidence="8" type="ORF">D9Q98_005754</name>
</gene>
<feature type="region of interest" description="Disordered" evidence="5">
    <location>
        <begin position="1"/>
        <end position="118"/>
    </location>
</feature>
<dbReference type="PANTHER" id="PTHR45980">
    <property type="match status" value="1"/>
</dbReference>
<dbReference type="InterPro" id="IPR001478">
    <property type="entry name" value="PDZ"/>
</dbReference>
<evidence type="ECO:0000256" key="4">
    <source>
        <dbReference type="ARBA" id="ARBA00022825"/>
    </source>
</evidence>
<dbReference type="SUPFAM" id="SSF50494">
    <property type="entry name" value="Trypsin-like serine proteases"/>
    <property type="match status" value="1"/>
</dbReference>
<dbReference type="Pfam" id="PF17815">
    <property type="entry name" value="PDZ_3"/>
    <property type="match status" value="1"/>
</dbReference>
<evidence type="ECO:0000256" key="3">
    <source>
        <dbReference type="ARBA" id="ARBA00022801"/>
    </source>
</evidence>
<dbReference type="Proteomes" id="UP001055712">
    <property type="component" value="Unassembled WGS sequence"/>
</dbReference>
<accession>A0A9D4YWF2</accession>
<keyword evidence="4" id="KW-0720">Serine protease</keyword>
<evidence type="ECO:0000256" key="5">
    <source>
        <dbReference type="SAM" id="MobiDB-lite"/>
    </source>
</evidence>
<dbReference type="InterPro" id="IPR041517">
    <property type="entry name" value="DEGP_PDZ"/>
</dbReference>